<protein>
    <recommendedName>
        <fullName evidence="3">Secreted protein</fullName>
    </recommendedName>
</protein>
<comment type="caution">
    <text evidence="1">The sequence shown here is derived from an EMBL/GenBank/DDBJ whole genome shotgun (WGS) entry which is preliminary data.</text>
</comment>
<dbReference type="Proteomes" id="UP000004110">
    <property type="component" value="Unassembled WGS sequence"/>
</dbReference>
<accession>A0ABC9NF85</accession>
<reference evidence="1" key="2">
    <citation type="submission" date="2013-11" db="EMBL/GenBank/DDBJ databases">
        <title>Draft genome sequence of Bacteroides uniformis (ATCC 8492).</title>
        <authorList>
            <person name="Sudarsanam P."/>
            <person name="Ley R."/>
            <person name="Guruge J."/>
            <person name="Turnbaugh P.J."/>
            <person name="Mahowald M."/>
            <person name="Liep D."/>
            <person name="Gordon J."/>
        </authorList>
    </citation>
    <scope>NUCLEOTIDE SEQUENCE</scope>
    <source>
        <strain evidence="1">ATCC 8492</strain>
    </source>
</reference>
<sequence length="122" mass="13473">MKRGLKITFLPFVFLAVRVESRFSRNVVLVESSADIVLVFGGKVRFFPVEAVVFSAAEMGYQLAFQRLEILVGNFIEQVADSPCDMYLLCRLEIGALAAILWNTQWIDDADGRVLGGIAKGG</sequence>
<evidence type="ECO:0000313" key="2">
    <source>
        <dbReference type="Proteomes" id="UP000004110"/>
    </source>
</evidence>
<proteinExistence type="predicted"/>
<evidence type="ECO:0000313" key="1">
    <source>
        <dbReference type="EMBL" id="EDO55226.1"/>
    </source>
</evidence>
<organism evidence="1 2">
    <name type="scientific">Bacteroides uniformis (strain ATCC 8492 / DSM 6597 / CCUG 4942 / CIP 103695 / JCM 5828 / KCTC 5204 / NCTC 13054 / VPI 0061)</name>
    <dbReference type="NCBI Taxonomy" id="411479"/>
    <lineage>
        <taxon>Bacteria</taxon>
        <taxon>Pseudomonadati</taxon>
        <taxon>Bacteroidota</taxon>
        <taxon>Bacteroidia</taxon>
        <taxon>Bacteroidales</taxon>
        <taxon>Bacteroidaceae</taxon>
        <taxon>Bacteroides</taxon>
    </lineage>
</organism>
<keyword evidence="2" id="KW-1185">Reference proteome</keyword>
<gene>
    <name evidence="1" type="ORF">BACUNI_01316</name>
</gene>
<dbReference type="AlphaFoldDB" id="A0ABC9NF85"/>
<reference evidence="1" key="1">
    <citation type="submission" date="2007-06" db="EMBL/GenBank/DDBJ databases">
        <authorList>
            <person name="Fulton L."/>
            <person name="Clifton S."/>
            <person name="Fulton B."/>
            <person name="Xu J."/>
            <person name="Minx P."/>
            <person name="Pepin K.H."/>
            <person name="Johnson M."/>
            <person name="Thiruvilangam P."/>
            <person name="Bhonagiri V."/>
            <person name="Nash W.E."/>
            <person name="Mardis E.R."/>
            <person name="Wilson R.K."/>
        </authorList>
    </citation>
    <scope>NUCLEOTIDE SEQUENCE [LARGE SCALE GENOMIC DNA]</scope>
    <source>
        <strain evidence="1">ATCC 8492</strain>
    </source>
</reference>
<evidence type="ECO:0008006" key="3">
    <source>
        <dbReference type="Google" id="ProtNLM"/>
    </source>
</evidence>
<name>A0ABC9NF85_BACUC</name>
<dbReference type="EMBL" id="AAYH02000039">
    <property type="protein sequence ID" value="EDO55226.1"/>
    <property type="molecule type" value="Genomic_DNA"/>
</dbReference>